<keyword evidence="4" id="KW-1185">Reference proteome</keyword>
<evidence type="ECO:0000313" key="4">
    <source>
        <dbReference type="Proteomes" id="UP001219934"/>
    </source>
</evidence>
<evidence type="ECO:0000256" key="1">
    <source>
        <dbReference type="ARBA" id="ARBA00008839"/>
    </source>
</evidence>
<dbReference type="Pfam" id="PF03359">
    <property type="entry name" value="GKAP"/>
    <property type="match status" value="1"/>
</dbReference>
<dbReference type="AlphaFoldDB" id="A0AAD6AK94"/>
<dbReference type="PANTHER" id="PTHR12353:SF19">
    <property type="entry name" value="DISKS LARGE-ASSOCIATED PROTEIN 4"/>
    <property type="match status" value="1"/>
</dbReference>
<reference evidence="3" key="1">
    <citation type="submission" date="2022-11" db="EMBL/GenBank/DDBJ databases">
        <title>Chromosome-level genome of Pogonophryne albipinna.</title>
        <authorList>
            <person name="Jo E."/>
        </authorList>
    </citation>
    <scope>NUCLEOTIDE SEQUENCE</scope>
    <source>
        <strain evidence="3">SGF0006</strain>
        <tissue evidence="3">Muscle</tissue>
    </source>
</reference>
<proteinExistence type="inferred from homology"/>
<feature type="compositionally biased region" description="Low complexity" evidence="2">
    <location>
        <begin position="626"/>
        <end position="636"/>
    </location>
</feature>
<feature type="region of interest" description="Disordered" evidence="2">
    <location>
        <begin position="386"/>
        <end position="470"/>
    </location>
</feature>
<evidence type="ECO:0008006" key="5">
    <source>
        <dbReference type="Google" id="ProtNLM"/>
    </source>
</evidence>
<dbReference type="PANTHER" id="PTHR12353">
    <property type="entry name" value="DISKS LARGE-ASSOCIATED PROTEIN DAP SAP90/PSD-95-ASSOCIATED PROTEIN"/>
    <property type="match status" value="1"/>
</dbReference>
<feature type="region of interest" description="Disordered" evidence="2">
    <location>
        <begin position="236"/>
        <end position="297"/>
    </location>
</feature>
<comment type="similarity">
    <text evidence="1">Belongs to the SAPAP family.</text>
</comment>
<dbReference type="InterPro" id="IPR005026">
    <property type="entry name" value="SAPAP"/>
</dbReference>
<evidence type="ECO:0000256" key="2">
    <source>
        <dbReference type="SAM" id="MobiDB-lite"/>
    </source>
</evidence>
<dbReference type="Proteomes" id="UP001219934">
    <property type="component" value="Unassembled WGS sequence"/>
</dbReference>
<feature type="compositionally biased region" description="Polar residues" evidence="2">
    <location>
        <begin position="236"/>
        <end position="250"/>
    </location>
</feature>
<feature type="region of interest" description="Disordered" evidence="2">
    <location>
        <begin position="351"/>
        <end position="370"/>
    </location>
</feature>
<feature type="region of interest" description="Disordered" evidence="2">
    <location>
        <begin position="587"/>
        <end position="667"/>
    </location>
</feature>
<feature type="compositionally biased region" description="Polar residues" evidence="2">
    <location>
        <begin position="656"/>
        <end position="665"/>
    </location>
</feature>
<comment type="caution">
    <text evidence="3">The sequence shown here is derived from an EMBL/GenBank/DDBJ whole genome shotgun (WGS) entry which is preliminary data.</text>
</comment>
<accession>A0AAD6AK94</accession>
<feature type="compositionally biased region" description="Basic and acidic residues" evidence="2">
    <location>
        <begin position="596"/>
        <end position="605"/>
    </location>
</feature>
<dbReference type="GO" id="GO:0099572">
    <property type="term" value="C:postsynaptic specialization"/>
    <property type="evidence" value="ECO:0007669"/>
    <property type="project" value="TreeGrafter"/>
</dbReference>
<evidence type="ECO:0000313" key="3">
    <source>
        <dbReference type="EMBL" id="KAJ4926688.1"/>
    </source>
</evidence>
<feature type="compositionally biased region" description="Basic and acidic residues" evidence="2">
    <location>
        <begin position="80"/>
        <end position="95"/>
    </location>
</feature>
<dbReference type="GO" id="GO:0023052">
    <property type="term" value="P:signaling"/>
    <property type="evidence" value="ECO:0007669"/>
    <property type="project" value="InterPro"/>
</dbReference>
<feature type="compositionally biased region" description="Low complexity" evidence="2">
    <location>
        <begin position="260"/>
        <end position="275"/>
    </location>
</feature>
<dbReference type="GO" id="GO:0098978">
    <property type="term" value="C:glutamatergic synapse"/>
    <property type="evidence" value="ECO:0007669"/>
    <property type="project" value="TreeGrafter"/>
</dbReference>
<organism evidence="3 4">
    <name type="scientific">Pogonophryne albipinna</name>
    <dbReference type="NCBI Taxonomy" id="1090488"/>
    <lineage>
        <taxon>Eukaryota</taxon>
        <taxon>Metazoa</taxon>
        <taxon>Chordata</taxon>
        <taxon>Craniata</taxon>
        <taxon>Vertebrata</taxon>
        <taxon>Euteleostomi</taxon>
        <taxon>Actinopterygii</taxon>
        <taxon>Neopterygii</taxon>
        <taxon>Teleostei</taxon>
        <taxon>Neoteleostei</taxon>
        <taxon>Acanthomorphata</taxon>
        <taxon>Eupercaria</taxon>
        <taxon>Perciformes</taxon>
        <taxon>Notothenioidei</taxon>
        <taxon>Pogonophryne</taxon>
    </lineage>
</organism>
<feature type="compositionally biased region" description="Low complexity" evidence="2">
    <location>
        <begin position="456"/>
        <end position="467"/>
    </location>
</feature>
<dbReference type="GO" id="GO:0060090">
    <property type="term" value="F:molecular adaptor activity"/>
    <property type="evidence" value="ECO:0007669"/>
    <property type="project" value="TreeGrafter"/>
</dbReference>
<protein>
    <recommendedName>
        <fullName evidence="5">Disks large-associated protein 4</fullName>
    </recommendedName>
</protein>
<dbReference type="EMBL" id="JAPTMU010000019">
    <property type="protein sequence ID" value="KAJ4926688.1"/>
    <property type="molecule type" value="Genomic_DNA"/>
</dbReference>
<name>A0AAD6AK94_9TELE</name>
<feature type="compositionally biased region" description="Low complexity" evidence="2">
    <location>
        <begin position="427"/>
        <end position="445"/>
    </location>
</feature>
<feature type="region of interest" description="Disordered" evidence="2">
    <location>
        <begin position="1"/>
        <end position="66"/>
    </location>
</feature>
<gene>
    <name evidence="3" type="ORF">JOQ06_014437</name>
</gene>
<feature type="compositionally biased region" description="Polar residues" evidence="2">
    <location>
        <begin position="44"/>
        <end position="60"/>
    </location>
</feature>
<sequence length="679" mass="74561">MKYHVGGCASGSYVKAMGDLEDSDDSEGSPKPSPKSAARRQSYLRATQQSLSDSFPNASLQPPWGRRSCLGQLRDLEMSQHYEDRSSESTFRDSRSQSQDNPEPLDLPMPTCFRSRSHSYLRAIQAGCSQDDDTASMDSGCSPPPIDTTVRTYSSSTDDLSAQWMTWKEQFGSYLIATGLDKAPKEKQLAIFLQRLGTDRQRILPHKVSTCITTCKKVAPPPVPPRTTSKPYISVTVQSSTESAQDNYLDQQDRRSEVTSQSSHAHSNSSDSLDSTRANSLARGIPRPPHIFHTPIAIPRDPIAPSRIPRRKLSSIGIQVDCIQEVQQEETPPLAKFQSIGVQVEDGWQLSRSSSMASKQETDSDTQDIPVISQINKAKHFEKKVMVNSASQSMSSPPGQDHLDNGDTTGDISSPPPPRQILKRSTTRSSSSSFSESLDPALDPSSLPPPDPWLESGNGSSSSVPQSGGAGTLCRRDGHWFLKLLQAETGRMEGWCHQMEQETKENQLSEEVLGKVRSAVGCAQLLISQKFQQFRGLCEQNLNVNANPRASAQDLAGFWDLLQLSIEDISLKFDELYHLKSNDWQSVPSAAAQSPPERKDEEKETAPVSKKPGKGRPSLGREKSADSASTSSSASAEKQRHEARKRLLAAKKAASFRQNSATESADSIEIYVPEAQTRL</sequence>
<feature type="compositionally biased region" description="Polar residues" evidence="2">
    <location>
        <begin position="388"/>
        <end position="398"/>
    </location>
</feature>
<feature type="region of interest" description="Disordered" evidence="2">
    <location>
        <begin position="80"/>
        <end position="111"/>
    </location>
</feature>